<keyword evidence="1" id="KW-0472">Membrane</keyword>
<reference evidence="2" key="1">
    <citation type="submission" date="2019-03" db="EMBL/GenBank/DDBJ databases">
        <title>Draft Sequence and Annotation of the Mycoplasma phocicerebrale Strain 1049T Genome.</title>
        <authorList>
            <person name="Frasca S.Jr."/>
            <person name="Kutish G.F."/>
            <person name="Castellanos Gell J."/>
            <person name="Michaels D.L."/>
            <person name="Brown D.R."/>
        </authorList>
    </citation>
    <scope>NUCLEOTIDE SEQUENCE</scope>
    <source>
        <strain evidence="2">1049</strain>
    </source>
</reference>
<accession>A0A3T0TTU0</accession>
<dbReference type="NCBIfam" id="NF045978">
    <property type="entry name" value="ComEA_MAG0490"/>
    <property type="match status" value="1"/>
</dbReference>
<evidence type="ECO:0000313" key="2">
    <source>
        <dbReference type="EMBL" id="AZZ65521.1"/>
    </source>
</evidence>
<dbReference type="OrthoDB" id="398035at2"/>
<keyword evidence="1" id="KW-1133">Transmembrane helix</keyword>
<dbReference type="RefSeq" id="WP_116171649.1">
    <property type="nucleotide sequence ID" value="NZ_CP033058.2"/>
</dbReference>
<gene>
    <name evidence="2" type="ORF">DMC14_001825</name>
</gene>
<sequence>MKIKFNKKKVFLGLGLFLFSSIIIIGGIIVKTQIYNKIKSNKTLNTKNEYITISIGGAVKYPGDYCLKVGSTFNDIFRESILLSGAYLNNIDKNLQLENNQKIFIPFNSNKKLTISDIRNADILINIGIKPNIANKIFNYISKNNILNWEEVLKIPGVGEKTYLLLVEKIAI</sequence>
<evidence type="ECO:0008006" key="4">
    <source>
        <dbReference type="Google" id="ProtNLM"/>
    </source>
</evidence>
<dbReference type="AlphaFoldDB" id="A0A3T0TTU0"/>
<evidence type="ECO:0000256" key="1">
    <source>
        <dbReference type="SAM" id="Phobius"/>
    </source>
</evidence>
<dbReference type="Proteomes" id="UP000256585">
    <property type="component" value="Chromosome"/>
</dbReference>
<dbReference type="InterPro" id="IPR010994">
    <property type="entry name" value="RuvA_2-like"/>
</dbReference>
<organism evidence="2 3">
    <name type="scientific">Metamycoplasma phocicerebrale</name>
    <dbReference type="NCBI Taxonomy" id="142649"/>
    <lineage>
        <taxon>Bacteria</taxon>
        <taxon>Bacillati</taxon>
        <taxon>Mycoplasmatota</taxon>
        <taxon>Mycoplasmoidales</taxon>
        <taxon>Metamycoplasmataceae</taxon>
        <taxon>Metamycoplasma</taxon>
    </lineage>
</organism>
<dbReference type="SUPFAM" id="SSF47781">
    <property type="entry name" value="RuvA domain 2-like"/>
    <property type="match status" value="1"/>
</dbReference>
<protein>
    <recommendedName>
        <fullName evidence="4">Soluble ligand binding domain-containing protein</fullName>
    </recommendedName>
</protein>
<keyword evidence="3" id="KW-1185">Reference proteome</keyword>
<name>A0A3T0TTU0_9BACT</name>
<dbReference type="KEGG" id="mphc:DMC14_001825"/>
<proteinExistence type="predicted"/>
<keyword evidence="1" id="KW-0812">Transmembrane</keyword>
<feature type="transmembrane region" description="Helical" evidence="1">
    <location>
        <begin position="12"/>
        <end position="30"/>
    </location>
</feature>
<evidence type="ECO:0000313" key="3">
    <source>
        <dbReference type="Proteomes" id="UP000256585"/>
    </source>
</evidence>
<dbReference type="EMBL" id="CP033058">
    <property type="protein sequence ID" value="AZZ65521.1"/>
    <property type="molecule type" value="Genomic_DNA"/>
</dbReference>